<dbReference type="InterPro" id="IPR011051">
    <property type="entry name" value="RmlC_Cupin_sf"/>
</dbReference>
<keyword evidence="8" id="KW-0408">Iron</keyword>
<dbReference type="AlphaFoldDB" id="A0A8H7CZD6"/>
<dbReference type="PANTHER" id="PTHR23418:SF0">
    <property type="entry name" value="ACIREDUCTONE DIOXYGENASE"/>
    <property type="match status" value="1"/>
</dbReference>
<keyword evidence="6 11" id="KW-0223">Dioxygenase</keyword>
<dbReference type="EMBL" id="JACAZH010000012">
    <property type="protein sequence ID" value="KAF7353546.1"/>
    <property type="molecule type" value="Genomic_DNA"/>
</dbReference>
<dbReference type="GO" id="GO:0009086">
    <property type="term" value="P:methionine biosynthetic process"/>
    <property type="evidence" value="ECO:0007669"/>
    <property type="project" value="UniProtKB-KW"/>
</dbReference>
<evidence type="ECO:0000256" key="5">
    <source>
        <dbReference type="ARBA" id="ARBA00022723"/>
    </source>
</evidence>
<dbReference type="EC" id="1.13.11.54" evidence="10"/>
<dbReference type="Pfam" id="PF03079">
    <property type="entry name" value="ARD"/>
    <property type="match status" value="1"/>
</dbReference>
<name>A0A8H7CZD6_9AGAR</name>
<organism evidence="11 12">
    <name type="scientific">Mycena sanguinolenta</name>
    <dbReference type="NCBI Taxonomy" id="230812"/>
    <lineage>
        <taxon>Eukaryota</taxon>
        <taxon>Fungi</taxon>
        <taxon>Dikarya</taxon>
        <taxon>Basidiomycota</taxon>
        <taxon>Agaricomycotina</taxon>
        <taxon>Agaricomycetes</taxon>
        <taxon>Agaricomycetidae</taxon>
        <taxon>Agaricales</taxon>
        <taxon>Marasmiineae</taxon>
        <taxon>Mycenaceae</taxon>
        <taxon>Mycena</taxon>
    </lineage>
</organism>
<dbReference type="Proteomes" id="UP000623467">
    <property type="component" value="Unassembled WGS sequence"/>
</dbReference>
<accession>A0A8H7CZD6</accession>
<dbReference type="OrthoDB" id="1867259at2759"/>
<keyword evidence="7" id="KW-0560">Oxidoreductase</keyword>
<evidence type="ECO:0000256" key="4">
    <source>
        <dbReference type="ARBA" id="ARBA00022605"/>
    </source>
</evidence>
<comment type="caution">
    <text evidence="11">The sequence shown here is derived from an EMBL/GenBank/DDBJ whole genome shotgun (WGS) entry which is preliminary data.</text>
</comment>
<keyword evidence="4" id="KW-0028">Amino-acid biosynthesis</keyword>
<dbReference type="SUPFAM" id="SSF51182">
    <property type="entry name" value="RmlC-like cupins"/>
    <property type="match status" value="1"/>
</dbReference>
<keyword evidence="12" id="KW-1185">Reference proteome</keyword>
<sequence>MACLETPTDAWIRIVVAPGDLLVFPAGIYHRFTLDTTDQIRALRLFKVRSSHRSLPLFALLQFLRFSSAFSLSIDFARCDACRSSAMPPRVRDDTVRRWGRRMQVRRQRVMHPSSSLPFSGAASAAFYPLDCIRLSFPSSIRFSSTFAPNSRRVSSKPLPPAFDI</sequence>
<reference evidence="11" key="1">
    <citation type="submission" date="2020-05" db="EMBL/GenBank/DDBJ databases">
        <title>Mycena genomes resolve the evolution of fungal bioluminescence.</title>
        <authorList>
            <person name="Tsai I.J."/>
        </authorList>
    </citation>
    <scope>NUCLEOTIDE SEQUENCE</scope>
    <source>
        <strain evidence="11">160909Yilan</strain>
    </source>
</reference>
<dbReference type="InterPro" id="IPR004313">
    <property type="entry name" value="ARD"/>
</dbReference>
<evidence type="ECO:0000256" key="7">
    <source>
        <dbReference type="ARBA" id="ARBA00023002"/>
    </source>
</evidence>
<comment type="cofactor">
    <cofactor evidence="2">
        <name>Fe(2+)</name>
        <dbReference type="ChEBI" id="CHEBI:29033"/>
    </cofactor>
</comment>
<evidence type="ECO:0000256" key="6">
    <source>
        <dbReference type="ARBA" id="ARBA00022964"/>
    </source>
</evidence>
<evidence type="ECO:0000313" key="11">
    <source>
        <dbReference type="EMBL" id="KAF7353546.1"/>
    </source>
</evidence>
<dbReference type="InterPro" id="IPR014710">
    <property type="entry name" value="RmlC-like_jellyroll"/>
</dbReference>
<dbReference type="PANTHER" id="PTHR23418">
    <property type="entry name" value="ACIREDUCTONE DIOXYGENASE"/>
    <property type="match status" value="1"/>
</dbReference>
<dbReference type="GO" id="GO:0046872">
    <property type="term" value="F:metal ion binding"/>
    <property type="evidence" value="ECO:0007669"/>
    <property type="project" value="UniProtKB-KW"/>
</dbReference>
<proteinExistence type="predicted"/>
<evidence type="ECO:0000256" key="1">
    <source>
        <dbReference type="ARBA" id="ARBA00000428"/>
    </source>
</evidence>
<keyword evidence="5" id="KW-0479">Metal-binding</keyword>
<comment type="catalytic activity">
    <reaction evidence="1">
        <text>1,2-dihydroxy-5-(methylsulfanyl)pent-1-en-3-one + O2 = 4-methylsulfanyl-2-oxobutanoate + formate + 2 H(+)</text>
        <dbReference type="Rhea" id="RHEA:24504"/>
        <dbReference type="ChEBI" id="CHEBI:15378"/>
        <dbReference type="ChEBI" id="CHEBI:15379"/>
        <dbReference type="ChEBI" id="CHEBI:15740"/>
        <dbReference type="ChEBI" id="CHEBI:16723"/>
        <dbReference type="ChEBI" id="CHEBI:49252"/>
        <dbReference type="EC" id="1.13.11.54"/>
    </reaction>
</comment>
<evidence type="ECO:0000313" key="12">
    <source>
        <dbReference type="Proteomes" id="UP000623467"/>
    </source>
</evidence>
<evidence type="ECO:0000256" key="10">
    <source>
        <dbReference type="ARBA" id="ARBA00039005"/>
    </source>
</evidence>
<evidence type="ECO:0000256" key="8">
    <source>
        <dbReference type="ARBA" id="ARBA00023004"/>
    </source>
</evidence>
<gene>
    <name evidence="11" type="ORF">MSAN_01544500</name>
</gene>
<dbReference type="Gene3D" id="2.60.120.10">
    <property type="entry name" value="Jelly Rolls"/>
    <property type="match status" value="1"/>
</dbReference>
<protein>
    <recommendedName>
        <fullName evidence="10">acireductone dioxygenase (Fe(2+)-requiring)</fullName>
        <ecNumber evidence="10">1.13.11.54</ecNumber>
    </recommendedName>
</protein>
<evidence type="ECO:0000256" key="3">
    <source>
        <dbReference type="ARBA" id="ARBA00022596"/>
    </source>
</evidence>
<keyword evidence="3" id="KW-0533">Nickel</keyword>
<keyword evidence="9" id="KW-0486">Methionine biosynthesis</keyword>
<evidence type="ECO:0000256" key="9">
    <source>
        <dbReference type="ARBA" id="ARBA00023167"/>
    </source>
</evidence>
<dbReference type="GO" id="GO:0010309">
    <property type="term" value="F:acireductone dioxygenase [iron(II)-requiring] activity"/>
    <property type="evidence" value="ECO:0007669"/>
    <property type="project" value="UniProtKB-EC"/>
</dbReference>
<evidence type="ECO:0000256" key="2">
    <source>
        <dbReference type="ARBA" id="ARBA00001954"/>
    </source>
</evidence>